<feature type="domain" description="INTS4 8 helical bundle" evidence="3">
    <location>
        <begin position="676"/>
        <end position="835"/>
    </location>
</feature>
<accession>A0A8H3MC71</accession>
<dbReference type="InterPro" id="IPR011989">
    <property type="entry name" value="ARM-like"/>
</dbReference>
<proteinExistence type="predicted"/>
<dbReference type="InterPro" id="IPR016024">
    <property type="entry name" value="ARM-type_fold"/>
</dbReference>
<dbReference type="Pfam" id="PF24493">
    <property type="entry name" value="INTS4_8HBD"/>
    <property type="match status" value="1"/>
</dbReference>
<dbReference type="GO" id="GO:0016180">
    <property type="term" value="P:snRNA processing"/>
    <property type="evidence" value="ECO:0007669"/>
    <property type="project" value="TreeGrafter"/>
</dbReference>
<dbReference type="Gene3D" id="1.25.10.10">
    <property type="entry name" value="Leucine-rich Repeat Variant"/>
    <property type="match status" value="2"/>
</dbReference>
<dbReference type="InterPro" id="IPR057412">
    <property type="entry name" value="INTS4_C"/>
</dbReference>
<evidence type="ECO:0000256" key="1">
    <source>
        <dbReference type="ARBA" id="ARBA00004123"/>
    </source>
</evidence>
<reference evidence="5" key="1">
    <citation type="submission" date="2019-10" db="EMBL/GenBank/DDBJ databases">
        <title>Conservation and host-specific expression of non-tandemly repeated heterogenous ribosome RNA gene in arbuscular mycorrhizal fungi.</title>
        <authorList>
            <person name="Maeda T."/>
            <person name="Kobayashi Y."/>
            <person name="Nakagawa T."/>
            <person name="Ezawa T."/>
            <person name="Yamaguchi K."/>
            <person name="Bino T."/>
            <person name="Nishimoto Y."/>
            <person name="Shigenobu S."/>
            <person name="Kawaguchi M."/>
        </authorList>
    </citation>
    <scope>NUCLEOTIDE SEQUENCE</scope>
    <source>
        <strain evidence="5">HR1</strain>
    </source>
</reference>
<comment type="caution">
    <text evidence="5">The sequence shown here is derived from an EMBL/GenBank/DDBJ whole genome shotgun (WGS) entry which is preliminary data.</text>
</comment>
<dbReference type="Proteomes" id="UP000615446">
    <property type="component" value="Unassembled WGS sequence"/>
</dbReference>
<dbReference type="InterPro" id="IPR056235">
    <property type="entry name" value="INTS4_8HBD"/>
</dbReference>
<comment type="subcellular location">
    <subcellularLocation>
        <location evidence="1">Nucleus</location>
    </subcellularLocation>
</comment>
<evidence type="ECO:0000259" key="3">
    <source>
        <dbReference type="Pfam" id="PF24493"/>
    </source>
</evidence>
<protein>
    <submittedName>
        <fullName evidence="5">Integrator complex subunit 4</fullName>
    </submittedName>
</protein>
<dbReference type="SUPFAM" id="SSF48371">
    <property type="entry name" value="ARM repeat"/>
    <property type="match status" value="1"/>
</dbReference>
<dbReference type="PANTHER" id="PTHR20938:SF0">
    <property type="entry name" value="INTEGRATOR COMPLEX SUBUNIT 4"/>
    <property type="match status" value="1"/>
</dbReference>
<sequence length="1042" mass="118977">MKRTHHPTQDFRQNIIPTKTQVFEYETGGVSQIQKFENSNETLSKIKVENTNTSQVKEKLNALDAKMDIDDISSLDVKGEDMMNIDSLSNQQTIPNEQELNMNELFSTEVRDRIHSLRRFTKLLPYMDDANKRTLFDGLRKLLYNEQDKDVKILVIILLGKLALDPIINCNTVLEEFMNQVQSNSTELKCRIYDTIVRILQARFESILQMPKLNTALKFLFLKVTNELTDSHYSIRSSCISLLASLAPIIIRVKSIRGQTKFTEQEYLNETQIQTIIRDFGKDPDPRVRSNALKALLQLHNCGYKLDLSLYNLCVACLTDDFEEVRIEALSLIWVLSSIYPERTVQLDDKSTQVFRLIDDAFIKICDMVCDESVKVRSKACNIMGSYKLVEDSILLSTLSQQVISHGKPRKPMFKKSRYIPTPEGDIDVESAEVRLLKLSANGAFIHGLEDAFQDVRNAAIDSICELSMHNQKFSKRAAEFLVDMFQDEIDSVRLNSIISLRKIGTLQPIELDPELLQITLSVLNDADPIVRESTHGMLGVARITSPELIPSFIKDLLASMSRYPEDQLSIYQCFRDFGSAHGEYIEKFIPKFFKMESSYISKEINQNDLGHIGNLILAFNASISNPKILSILPKYAFRHYEYLRDKFPNCFPEIKIPGDAPRQSIRVNADDNTQSFMNQTIKMVFSMGNFFKTGDFKSALRIAKVCTNNLKYISHVPSLSGSAIFIIMYLDCVKTIIQIKQNYLEASSFTAAAGTAARLLSLSYTMEHRLIGLSVPSKTFVIYLRVLANIVWIFGCLTESNNGQGLSFLSKKGLLKSFIKRVSDLQRKIERDNFLSKNLGKLQNKLNKASISPTIENMMSLFDYIMDYNLIDIDLSDEIKRSEATIVKPVSNLDQPLEFQSEFPSTINIEAELRNIIDTTSVAIQVIFPDQTIEHFRPPSADFVFIEMDKSQLRTQIDISQPAWTESCYIQLKVVCEFEPDIPELDQHILRQSVDGNISGSTSENTIDLSEPVNHFHITKRIKYIIIIRLSYQGNQYFYKD</sequence>
<name>A0A8H3MC71_9GLOM</name>
<keyword evidence="2" id="KW-0539">Nucleus</keyword>
<dbReference type="PANTHER" id="PTHR20938">
    <property type="entry name" value="INTEGRATOR COMPLEX SUBUNIT 4"/>
    <property type="match status" value="1"/>
</dbReference>
<dbReference type="Pfam" id="PF25458">
    <property type="entry name" value="INTS4_C"/>
    <property type="match status" value="1"/>
</dbReference>
<dbReference type="EMBL" id="BLAL01000298">
    <property type="protein sequence ID" value="GET01342.1"/>
    <property type="molecule type" value="Genomic_DNA"/>
</dbReference>
<evidence type="ECO:0000313" key="5">
    <source>
        <dbReference type="EMBL" id="GET01342.1"/>
    </source>
</evidence>
<gene>
    <name evidence="5" type="ORF">RCL2_002775600</name>
</gene>
<dbReference type="GO" id="GO:0032039">
    <property type="term" value="C:integrator complex"/>
    <property type="evidence" value="ECO:0007669"/>
    <property type="project" value="TreeGrafter"/>
</dbReference>
<dbReference type="AlphaFoldDB" id="A0A8H3MC71"/>
<dbReference type="OrthoDB" id="18190at2759"/>
<evidence type="ECO:0000313" key="6">
    <source>
        <dbReference type="Proteomes" id="UP000615446"/>
    </source>
</evidence>
<feature type="domain" description="Integrator complex subunit 4/Protein SIEL C-terminal Ig-like" evidence="4">
    <location>
        <begin position="886"/>
        <end position="1015"/>
    </location>
</feature>
<evidence type="ECO:0000256" key="2">
    <source>
        <dbReference type="ARBA" id="ARBA00023242"/>
    </source>
</evidence>
<organism evidence="5 6">
    <name type="scientific">Rhizophagus clarus</name>
    <dbReference type="NCBI Taxonomy" id="94130"/>
    <lineage>
        <taxon>Eukaryota</taxon>
        <taxon>Fungi</taxon>
        <taxon>Fungi incertae sedis</taxon>
        <taxon>Mucoromycota</taxon>
        <taxon>Glomeromycotina</taxon>
        <taxon>Glomeromycetes</taxon>
        <taxon>Glomerales</taxon>
        <taxon>Glomeraceae</taxon>
        <taxon>Rhizophagus</taxon>
    </lineage>
</organism>
<evidence type="ECO:0000259" key="4">
    <source>
        <dbReference type="Pfam" id="PF25458"/>
    </source>
</evidence>